<gene>
    <name evidence="1" type="ORF">GA0074696_2047</name>
</gene>
<dbReference type="EMBL" id="LT607410">
    <property type="protein sequence ID" value="SCE98373.1"/>
    <property type="molecule type" value="Genomic_DNA"/>
</dbReference>
<accession>A0A1C4WQE4</accession>
<evidence type="ECO:0000313" key="2">
    <source>
        <dbReference type="Proteomes" id="UP000198228"/>
    </source>
</evidence>
<reference evidence="1 2" key="1">
    <citation type="submission" date="2016-06" db="EMBL/GenBank/DDBJ databases">
        <authorList>
            <person name="Kjaerup R.B."/>
            <person name="Dalgaard T.S."/>
            <person name="Juul-Madsen H.R."/>
        </authorList>
    </citation>
    <scope>NUCLEOTIDE SEQUENCE [LARGE SCALE GENOMIC DNA]</scope>
    <source>
        <strain evidence="1 2">DSM 43821</strain>
    </source>
</reference>
<dbReference type="Proteomes" id="UP000198228">
    <property type="component" value="Chromosome I"/>
</dbReference>
<dbReference type="AlphaFoldDB" id="A0A1C4WQE4"/>
<proteinExistence type="predicted"/>
<protein>
    <submittedName>
        <fullName evidence="1">Uncharacterized protein</fullName>
    </submittedName>
</protein>
<sequence>MATDAAFSYLARNLIPLVVIPPGPLPRNRPRLRGLVRVGDDRVRVALTVDPSTTSGVAIEFPLTEGEEPLPAEAVVDFLRTVHVEDLGRAVGHQPRYDNHRNAVVDAESVGFRALRRESATDLNLFALFSLLVHGGGFPWFEDVYTFAGLMLTGDVSCRCYVRVTGTGAVYGLDIPLRDTDGWPLSSYTSLPQELTPLIREKDLFRQPQINDEDDYCAAVYDLIHWV</sequence>
<organism evidence="1 2">
    <name type="scientific">Micromonospora purpureochromogenes</name>
    <dbReference type="NCBI Taxonomy" id="47872"/>
    <lineage>
        <taxon>Bacteria</taxon>
        <taxon>Bacillati</taxon>
        <taxon>Actinomycetota</taxon>
        <taxon>Actinomycetes</taxon>
        <taxon>Micromonosporales</taxon>
        <taxon>Micromonosporaceae</taxon>
        <taxon>Micromonospora</taxon>
    </lineage>
</organism>
<evidence type="ECO:0000313" key="1">
    <source>
        <dbReference type="EMBL" id="SCE98373.1"/>
    </source>
</evidence>
<name>A0A1C4WQE4_9ACTN</name>